<organism evidence="1 2">
    <name type="scientific">Gymnopilus junonius</name>
    <name type="common">Spectacular rustgill mushroom</name>
    <name type="synonym">Gymnopilus spectabilis subsp. junonius</name>
    <dbReference type="NCBI Taxonomy" id="109634"/>
    <lineage>
        <taxon>Eukaryota</taxon>
        <taxon>Fungi</taxon>
        <taxon>Dikarya</taxon>
        <taxon>Basidiomycota</taxon>
        <taxon>Agaricomycotina</taxon>
        <taxon>Agaricomycetes</taxon>
        <taxon>Agaricomycetidae</taxon>
        <taxon>Agaricales</taxon>
        <taxon>Agaricineae</taxon>
        <taxon>Hymenogastraceae</taxon>
        <taxon>Gymnopilus</taxon>
    </lineage>
</organism>
<protein>
    <recommendedName>
        <fullName evidence="3">RING-type domain-containing protein</fullName>
    </recommendedName>
</protein>
<dbReference type="InterPro" id="IPR013083">
    <property type="entry name" value="Znf_RING/FYVE/PHD"/>
</dbReference>
<proteinExistence type="predicted"/>
<evidence type="ECO:0000313" key="2">
    <source>
        <dbReference type="Proteomes" id="UP000724874"/>
    </source>
</evidence>
<dbReference type="SUPFAM" id="SSF57850">
    <property type="entry name" value="RING/U-box"/>
    <property type="match status" value="1"/>
</dbReference>
<accession>A0A9P5NHJ1</accession>
<dbReference type="AlphaFoldDB" id="A0A9P5NHJ1"/>
<reference evidence="1" key="1">
    <citation type="submission" date="2020-11" db="EMBL/GenBank/DDBJ databases">
        <authorList>
            <consortium name="DOE Joint Genome Institute"/>
            <person name="Ahrendt S."/>
            <person name="Riley R."/>
            <person name="Andreopoulos W."/>
            <person name="LaButti K."/>
            <person name="Pangilinan J."/>
            <person name="Ruiz-duenas F.J."/>
            <person name="Barrasa J.M."/>
            <person name="Sanchez-Garcia M."/>
            <person name="Camarero S."/>
            <person name="Miyauchi S."/>
            <person name="Serrano A."/>
            <person name="Linde D."/>
            <person name="Babiker R."/>
            <person name="Drula E."/>
            <person name="Ayuso-Fernandez I."/>
            <person name="Pacheco R."/>
            <person name="Padilla G."/>
            <person name="Ferreira P."/>
            <person name="Barriuso J."/>
            <person name="Kellner H."/>
            <person name="Castanera R."/>
            <person name="Alfaro M."/>
            <person name="Ramirez L."/>
            <person name="Pisabarro A.G."/>
            <person name="Kuo A."/>
            <person name="Tritt A."/>
            <person name="Lipzen A."/>
            <person name="He G."/>
            <person name="Yan M."/>
            <person name="Ng V."/>
            <person name="Cullen D."/>
            <person name="Martin F."/>
            <person name="Rosso M.-N."/>
            <person name="Henrissat B."/>
            <person name="Hibbett D."/>
            <person name="Martinez A.T."/>
            <person name="Grigoriev I.V."/>
        </authorList>
    </citation>
    <scope>NUCLEOTIDE SEQUENCE</scope>
    <source>
        <strain evidence="1">AH 44721</strain>
    </source>
</reference>
<evidence type="ECO:0000313" key="1">
    <source>
        <dbReference type="EMBL" id="KAF8888486.1"/>
    </source>
</evidence>
<gene>
    <name evidence="1" type="ORF">CPB84DRAFT_1466933</name>
</gene>
<sequence>MDLGTESPMPGTPHLVKDQAFVQQWAAVGIAVPRVPARRASWRSLSSLDRERERAKVVRRDVDVDRDCGICFEYAVLPCRTLCCGKMFCTEHLADWLHGPNAEGRCPNCENACSPEGGPFHSRLHL</sequence>
<dbReference type="EMBL" id="JADNYJ010000084">
    <property type="protein sequence ID" value="KAF8888486.1"/>
    <property type="molecule type" value="Genomic_DNA"/>
</dbReference>
<dbReference type="Proteomes" id="UP000724874">
    <property type="component" value="Unassembled WGS sequence"/>
</dbReference>
<comment type="caution">
    <text evidence="1">The sequence shown here is derived from an EMBL/GenBank/DDBJ whole genome shotgun (WGS) entry which is preliminary data.</text>
</comment>
<dbReference type="Gene3D" id="3.30.40.10">
    <property type="entry name" value="Zinc/RING finger domain, C3HC4 (zinc finger)"/>
    <property type="match status" value="1"/>
</dbReference>
<name>A0A9P5NHJ1_GYMJU</name>
<dbReference type="OrthoDB" id="6270329at2759"/>
<evidence type="ECO:0008006" key="3">
    <source>
        <dbReference type="Google" id="ProtNLM"/>
    </source>
</evidence>
<keyword evidence="2" id="KW-1185">Reference proteome</keyword>